<comment type="subcellular location">
    <subcellularLocation>
        <location evidence="1">Cytoplasm</location>
        <location evidence="1">Cytoskeleton</location>
    </subcellularLocation>
</comment>
<evidence type="ECO:0000256" key="4">
    <source>
        <dbReference type="ARBA" id="ARBA00034706"/>
    </source>
</evidence>
<dbReference type="GO" id="GO:0005856">
    <property type="term" value="C:cytoskeleton"/>
    <property type="evidence" value="ECO:0007669"/>
    <property type="project" value="UniProtKB-SubCell"/>
</dbReference>
<dbReference type="EMBL" id="JABMIG020000109">
    <property type="protein sequence ID" value="KAL3791825.1"/>
    <property type="molecule type" value="Genomic_DNA"/>
</dbReference>
<keyword evidence="3" id="KW-0206">Cytoskeleton</keyword>
<reference evidence="7 8" key="1">
    <citation type="journal article" date="2020" name="G3 (Bethesda)">
        <title>Improved Reference Genome for Cyclotella cryptica CCMP332, a Model for Cell Wall Morphogenesis, Salinity Adaptation, and Lipid Production in Diatoms (Bacillariophyta).</title>
        <authorList>
            <person name="Roberts W.R."/>
            <person name="Downey K.M."/>
            <person name="Ruck E.C."/>
            <person name="Traller J.C."/>
            <person name="Alverson A.J."/>
        </authorList>
    </citation>
    <scope>NUCLEOTIDE SEQUENCE [LARGE SCALE GENOMIC DNA]</scope>
    <source>
        <strain evidence="7 8">CCMP332</strain>
    </source>
</reference>
<protein>
    <recommendedName>
        <fullName evidence="5">Dynactin subunit 5</fullName>
    </recommendedName>
</protein>
<feature type="compositionally biased region" description="Low complexity" evidence="6">
    <location>
        <begin position="1"/>
        <end position="11"/>
    </location>
</feature>
<dbReference type="SUPFAM" id="SSF51161">
    <property type="entry name" value="Trimeric LpxA-like enzymes"/>
    <property type="match status" value="1"/>
</dbReference>
<dbReference type="Gene3D" id="2.160.10.10">
    <property type="entry name" value="Hexapeptide repeat proteins"/>
    <property type="match status" value="1"/>
</dbReference>
<dbReference type="InterPro" id="IPR047125">
    <property type="entry name" value="DCTN5"/>
</dbReference>
<dbReference type="PANTHER" id="PTHR46126">
    <property type="entry name" value="DYNACTIN SUBUNIT 5"/>
    <property type="match status" value="1"/>
</dbReference>
<evidence type="ECO:0000256" key="3">
    <source>
        <dbReference type="ARBA" id="ARBA00023212"/>
    </source>
</evidence>
<dbReference type="Proteomes" id="UP001516023">
    <property type="component" value="Unassembled WGS sequence"/>
</dbReference>
<feature type="region of interest" description="Disordered" evidence="6">
    <location>
        <begin position="94"/>
        <end position="116"/>
    </location>
</feature>
<comment type="caution">
    <text evidence="7">The sequence shown here is derived from an EMBL/GenBank/DDBJ whole genome shotgun (WGS) entry which is preliminary data.</text>
</comment>
<gene>
    <name evidence="7" type="ORF">HJC23_002456</name>
</gene>
<evidence type="ECO:0000256" key="6">
    <source>
        <dbReference type="SAM" id="MobiDB-lite"/>
    </source>
</evidence>
<sequence length="218" mass="23226">MAENLLLSPNLPTHPLPPSTSPTESDYIRTTTQNYVSRSALLLNPSNVRIKGKTIVQPNVTIHGDYGAPIHIGRYCSIDEGTVISPTLVPSSSDPLAIHAGESSSPGGPPSPHEKALPLQIGSHTQIGSNTVIQSLSIGSFVRIGSNCILSPRSKVYDCCVVEDGTVVPPDMIVPPFSRVRGNPGRIVGRLPECCGGEFVEACANDYGMFVRKLEVKK</sequence>
<dbReference type="InterPro" id="IPR011004">
    <property type="entry name" value="Trimer_LpxA-like_sf"/>
</dbReference>
<dbReference type="Pfam" id="PF21711">
    <property type="entry name" value="DCTN5"/>
    <property type="match status" value="1"/>
</dbReference>
<dbReference type="AlphaFoldDB" id="A0ABD3PUV1"/>
<feature type="region of interest" description="Disordered" evidence="6">
    <location>
        <begin position="1"/>
        <end position="26"/>
    </location>
</feature>
<evidence type="ECO:0000256" key="5">
    <source>
        <dbReference type="ARBA" id="ARBA00034865"/>
    </source>
</evidence>
<keyword evidence="8" id="KW-1185">Reference proteome</keyword>
<evidence type="ECO:0000256" key="1">
    <source>
        <dbReference type="ARBA" id="ARBA00004245"/>
    </source>
</evidence>
<accession>A0ABD3PUV1</accession>
<evidence type="ECO:0000256" key="2">
    <source>
        <dbReference type="ARBA" id="ARBA00022490"/>
    </source>
</evidence>
<name>A0ABD3PUV1_9STRA</name>
<dbReference type="PANTHER" id="PTHR46126:SF1">
    <property type="entry name" value="DYNACTIN SUBUNIT 5"/>
    <property type="match status" value="1"/>
</dbReference>
<evidence type="ECO:0000313" key="8">
    <source>
        <dbReference type="Proteomes" id="UP001516023"/>
    </source>
</evidence>
<proteinExistence type="inferred from homology"/>
<keyword evidence="2" id="KW-0963">Cytoplasm</keyword>
<evidence type="ECO:0000313" key="7">
    <source>
        <dbReference type="EMBL" id="KAL3791825.1"/>
    </source>
</evidence>
<organism evidence="7 8">
    <name type="scientific">Cyclotella cryptica</name>
    <dbReference type="NCBI Taxonomy" id="29204"/>
    <lineage>
        <taxon>Eukaryota</taxon>
        <taxon>Sar</taxon>
        <taxon>Stramenopiles</taxon>
        <taxon>Ochrophyta</taxon>
        <taxon>Bacillariophyta</taxon>
        <taxon>Coscinodiscophyceae</taxon>
        <taxon>Thalassiosirophycidae</taxon>
        <taxon>Stephanodiscales</taxon>
        <taxon>Stephanodiscaceae</taxon>
        <taxon>Cyclotella</taxon>
    </lineage>
</organism>
<comment type="similarity">
    <text evidence="4">Belongs to the dynactin subunits 5/6 family. Dynactin subunit 5 subfamily.</text>
</comment>